<dbReference type="Proteomes" id="UP001369736">
    <property type="component" value="Unassembled WGS sequence"/>
</dbReference>
<evidence type="ECO:0000313" key="2">
    <source>
        <dbReference type="EMBL" id="MEJ2863936.1"/>
    </source>
</evidence>
<dbReference type="EMBL" id="JBBEGM010000010">
    <property type="protein sequence ID" value="MEJ2863936.1"/>
    <property type="molecule type" value="Genomic_DNA"/>
</dbReference>
<dbReference type="InterPro" id="IPR005232">
    <property type="entry name" value="LarE"/>
</dbReference>
<dbReference type="Gene3D" id="3.40.50.620">
    <property type="entry name" value="HUPs"/>
    <property type="match status" value="1"/>
</dbReference>
<gene>
    <name evidence="2" type="primary">larE</name>
    <name evidence="2" type="ORF">WCD58_22455</name>
</gene>
<dbReference type="CDD" id="cd01990">
    <property type="entry name" value="LarE-like"/>
    <property type="match status" value="1"/>
</dbReference>
<keyword evidence="3" id="KW-1185">Reference proteome</keyword>
<sequence>MIEPLEDLRRRIRALGSVVVAFSGGVDSSVVAAVAVEQLGARARAVTAVSPALALGELDGARHVARTLGIAHDVVDTAELARPGYRRNDRDRCYHCKSELYDRLDGLARGDAVVVSGANADDLGDWRPGLRAAAEHGVRHPLLEAGLGKEAVRAIARRLGVPSAEKPASPCLASRLPYGTEVDVDVLARVDRAESALKALGLGVLRVRHFGTLARVELGADELAGLYARGREQVRAAVLAAGYDEVIVEDRPFRSGSLNLVLTPVPR</sequence>
<dbReference type="SUPFAM" id="SSF52402">
    <property type="entry name" value="Adenine nucleotide alpha hydrolases-like"/>
    <property type="match status" value="1"/>
</dbReference>
<evidence type="ECO:0000259" key="1">
    <source>
        <dbReference type="Pfam" id="PF00733"/>
    </source>
</evidence>
<dbReference type="GO" id="GO:0016740">
    <property type="term" value="F:transferase activity"/>
    <property type="evidence" value="ECO:0007669"/>
    <property type="project" value="UniProtKB-KW"/>
</dbReference>
<dbReference type="InterPro" id="IPR014729">
    <property type="entry name" value="Rossmann-like_a/b/a_fold"/>
</dbReference>
<dbReference type="PANTHER" id="PTHR43169">
    <property type="entry name" value="EXSB FAMILY PROTEIN"/>
    <property type="match status" value="1"/>
</dbReference>
<keyword evidence="2" id="KW-0808">Transferase</keyword>
<dbReference type="InterPro" id="IPR052188">
    <property type="entry name" value="Ni-pincer_cofactor_biosynth"/>
</dbReference>
<reference evidence="2 3" key="1">
    <citation type="submission" date="2024-03" db="EMBL/GenBank/DDBJ databases">
        <title>Actinomycetospora sp. OC33-EN07, a novel actinomycete isolated from wild orchid (Aerides multiflora).</title>
        <authorList>
            <person name="Suriyachadkun C."/>
        </authorList>
    </citation>
    <scope>NUCLEOTIDE SEQUENCE [LARGE SCALE GENOMIC DNA]</scope>
    <source>
        <strain evidence="2 3">OC33-EN07</strain>
    </source>
</reference>
<feature type="domain" description="Asparagine synthetase" evidence="1">
    <location>
        <begin position="9"/>
        <end position="75"/>
    </location>
</feature>
<dbReference type="PIRSF" id="PIRSF006661">
    <property type="entry name" value="PP-lp_UCP006661"/>
    <property type="match status" value="1"/>
</dbReference>
<comment type="caution">
    <text evidence="2">The sequence shown here is derived from an EMBL/GenBank/DDBJ whole genome shotgun (WGS) entry which is preliminary data.</text>
</comment>
<dbReference type="PANTHER" id="PTHR43169:SF2">
    <property type="entry name" value="NAD_GMP SYNTHASE DOMAIN-CONTAINING PROTEIN"/>
    <property type="match status" value="1"/>
</dbReference>
<name>A0ABU8M9X4_9PSEU</name>
<dbReference type="NCBIfam" id="TIGR00268">
    <property type="entry name" value="ATP-dependent sacrificial sulfur transferase LarE"/>
    <property type="match status" value="1"/>
</dbReference>
<proteinExistence type="predicted"/>
<protein>
    <submittedName>
        <fullName evidence="2">ATP-dependent sacrificial sulfur transferase LarE</fullName>
    </submittedName>
</protein>
<organism evidence="2 3">
    <name type="scientific">Actinomycetospora flava</name>
    <dbReference type="NCBI Taxonomy" id="3129232"/>
    <lineage>
        <taxon>Bacteria</taxon>
        <taxon>Bacillati</taxon>
        <taxon>Actinomycetota</taxon>
        <taxon>Actinomycetes</taxon>
        <taxon>Pseudonocardiales</taxon>
        <taxon>Pseudonocardiaceae</taxon>
        <taxon>Actinomycetospora</taxon>
    </lineage>
</organism>
<dbReference type="Pfam" id="PF00733">
    <property type="entry name" value="Asn_synthase"/>
    <property type="match status" value="1"/>
</dbReference>
<accession>A0ABU8M9X4</accession>
<dbReference type="InterPro" id="IPR001962">
    <property type="entry name" value="Asn_synthase"/>
</dbReference>
<evidence type="ECO:0000313" key="3">
    <source>
        <dbReference type="Proteomes" id="UP001369736"/>
    </source>
</evidence>
<dbReference type="RefSeq" id="WP_337705306.1">
    <property type="nucleotide sequence ID" value="NZ_JBBEGM010000010.1"/>
</dbReference>